<comment type="caution">
    <text evidence="2">The sequence shown here is derived from an EMBL/GenBank/DDBJ whole genome shotgun (WGS) entry which is preliminary data.</text>
</comment>
<reference evidence="2" key="1">
    <citation type="submission" date="2023-03" db="EMBL/GenBank/DDBJ databases">
        <title>Massive genome expansion in bonnet fungi (Mycena s.s.) driven by repeated elements and novel gene families across ecological guilds.</title>
        <authorList>
            <consortium name="Lawrence Berkeley National Laboratory"/>
            <person name="Harder C.B."/>
            <person name="Miyauchi S."/>
            <person name="Viragh M."/>
            <person name="Kuo A."/>
            <person name="Thoen E."/>
            <person name="Andreopoulos B."/>
            <person name="Lu D."/>
            <person name="Skrede I."/>
            <person name="Drula E."/>
            <person name="Henrissat B."/>
            <person name="Morin E."/>
            <person name="Kohler A."/>
            <person name="Barry K."/>
            <person name="LaButti K."/>
            <person name="Morin E."/>
            <person name="Salamov A."/>
            <person name="Lipzen A."/>
            <person name="Mereny Z."/>
            <person name="Hegedus B."/>
            <person name="Baldrian P."/>
            <person name="Stursova M."/>
            <person name="Weitz H."/>
            <person name="Taylor A."/>
            <person name="Grigoriev I.V."/>
            <person name="Nagy L.G."/>
            <person name="Martin F."/>
            <person name="Kauserud H."/>
        </authorList>
    </citation>
    <scope>NUCLEOTIDE SEQUENCE</scope>
    <source>
        <strain evidence="2">CBHHK067</strain>
    </source>
</reference>
<feature type="compositionally biased region" description="Polar residues" evidence="1">
    <location>
        <begin position="215"/>
        <end position="231"/>
    </location>
</feature>
<sequence>MSEIPKRQTRSNKTAPLHNLLPPTKLKPRSKKPAVASKSKVAEPLPETEAPAAHSAEGPAAAAVLPRPRPCPRPPPKERAAPVTDDPRGDIATDPFNLAQRGRAAGSAPPAGASASALSRTATVMLDDWEDDIIEIAGFDGRPKTPSSNFKDRSSGGYVEIDDLAPVKMEEVEPVMDQGMSYNRSPAPRYTRGRSHSSARGGAGSAHGRRHEESASPQQSPRCRSHSSSDASAGPLVPARGRSRDRAS</sequence>
<gene>
    <name evidence="2" type="ORF">B0H17DRAFT_1123940</name>
</gene>
<keyword evidence="3" id="KW-1185">Reference proteome</keyword>
<evidence type="ECO:0000256" key="1">
    <source>
        <dbReference type="SAM" id="MobiDB-lite"/>
    </source>
</evidence>
<accession>A0AAD7H3A1</accession>
<evidence type="ECO:0000313" key="2">
    <source>
        <dbReference type="EMBL" id="KAJ7710850.1"/>
    </source>
</evidence>
<feature type="compositionally biased region" description="Low complexity" evidence="1">
    <location>
        <begin position="33"/>
        <end position="66"/>
    </location>
</feature>
<feature type="region of interest" description="Disordered" evidence="1">
    <location>
        <begin position="1"/>
        <end position="95"/>
    </location>
</feature>
<name>A0AAD7H3A1_MYCRO</name>
<dbReference type="EMBL" id="JARKIE010000001">
    <property type="protein sequence ID" value="KAJ7710850.1"/>
    <property type="molecule type" value="Genomic_DNA"/>
</dbReference>
<proteinExistence type="predicted"/>
<feature type="compositionally biased region" description="Basic and acidic residues" evidence="1">
    <location>
        <begin position="75"/>
        <end position="91"/>
    </location>
</feature>
<feature type="region of interest" description="Disordered" evidence="1">
    <location>
        <begin position="137"/>
        <end position="248"/>
    </location>
</feature>
<protein>
    <submittedName>
        <fullName evidence="2">Uncharacterized protein</fullName>
    </submittedName>
</protein>
<evidence type="ECO:0000313" key="3">
    <source>
        <dbReference type="Proteomes" id="UP001221757"/>
    </source>
</evidence>
<dbReference type="Proteomes" id="UP001221757">
    <property type="component" value="Unassembled WGS sequence"/>
</dbReference>
<organism evidence="2 3">
    <name type="scientific">Mycena rosella</name>
    <name type="common">Pink bonnet</name>
    <name type="synonym">Agaricus rosellus</name>
    <dbReference type="NCBI Taxonomy" id="1033263"/>
    <lineage>
        <taxon>Eukaryota</taxon>
        <taxon>Fungi</taxon>
        <taxon>Dikarya</taxon>
        <taxon>Basidiomycota</taxon>
        <taxon>Agaricomycotina</taxon>
        <taxon>Agaricomycetes</taxon>
        <taxon>Agaricomycetidae</taxon>
        <taxon>Agaricales</taxon>
        <taxon>Marasmiineae</taxon>
        <taxon>Mycenaceae</taxon>
        <taxon>Mycena</taxon>
    </lineage>
</organism>
<dbReference type="AlphaFoldDB" id="A0AAD7H3A1"/>